<sequence length="369" mass="40641">MRRWLTGVLREHAAVYNDHHDVWEGDWGYVDRADHPVWALLGLSPFSRRLRLLQDATAKSGAGLGRAIGVGAHQLGHWAAGRSRPGEAERRALAAALGIHPGWLDARRDDEPDVQLYRFRSCPCEKPTMMTRGSLGPEEPDWYGSAAEQGAAVHWCDACGQPWLKDTGGWLLPLPPGEERIPGSGALADGSHPAIYVHHRSLAEAWPPVLWRPPHHPLKRTQSRTAYQVPALLVAAPQPLSSRPAPAVSHAQQPVGWVRPEQRVAAHAAWCPSCRALLDAPVTDAGGRWVLLHRSQQNRSLSTWAYPSKQDALHAAAHLAMIGLTDDAVARDLFADQAHAQVLARYLELHPETDVFEVAELVPMRADQF</sequence>
<evidence type="ECO:0000313" key="2">
    <source>
        <dbReference type="Proteomes" id="UP000275401"/>
    </source>
</evidence>
<evidence type="ECO:0000313" key="1">
    <source>
        <dbReference type="EMBL" id="RNG38012.1"/>
    </source>
</evidence>
<organism evidence="1 2">
    <name type="scientific">Streptomyces botrytidirepellens</name>
    <dbReference type="NCBI Taxonomy" id="2486417"/>
    <lineage>
        <taxon>Bacteria</taxon>
        <taxon>Bacillati</taxon>
        <taxon>Actinomycetota</taxon>
        <taxon>Actinomycetes</taxon>
        <taxon>Kitasatosporales</taxon>
        <taxon>Streptomycetaceae</taxon>
        <taxon>Streptomyces</taxon>
    </lineage>
</organism>
<proteinExistence type="predicted"/>
<comment type="caution">
    <text evidence="1">The sequence shown here is derived from an EMBL/GenBank/DDBJ whole genome shotgun (WGS) entry which is preliminary data.</text>
</comment>
<gene>
    <name evidence="1" type="ORF">EEJ42_02060</name>
</gene>
<name>A0A3M8X6J6_9ACTN</name>
<dbReference type="InterPro" id="IPR010982">
    <property type="entry name" value="Lambda_DNA-bd_dom_sf"/>
</dbReference>
<dbReference type="EMBL" id="RIBZ01000031">
    <property type="protein sequence ID" value="RNG38012.1"/>
    <property type="molecule type" value="Genomic_DNA"/>
</dbReference>
<accession>A0A3M8X6J6</accession>
<dbReference type="AlphaFoldDB" id="A0A3M8X6J6"/>
<dbReference type="Proteomes" id="UP000275401">
    <property type="component" value="Unassembled WGS sequence"/>
</dbReference>
<dbReference type="GO" id="GO:0003677">
    <property type="term" value="F:DNA binding"/>
    <property type="evidence" value="ECO:0007669"/>
    <property type="project" value="InterPro"/>
</dbReference>
<reference evidence="1 2" key="1">
    <citation type="submission" date="2018-11" db="EMBL/GenBank/DDBJ databases">
        <title>The Potential of Streptomyces as Biocontrol Agents against the Tomato grey mould, Botrytis cinerea (Gray mold) Frontiers in Microbiology.</title>
        <authorList>
            <person name="Li D."/>
        </authorList>
    </citation>
    <scope>NUCLEOTIDE SEQUENCE [LARGE SCALE GENOMIC DNA]</scope>
    <source>
        <strain evidence="1 2">NEAU-LD23</strain>
    </source>
</reference>
<keyword evidence="2" id="KW-1185">Reference proteome</keyword>
<dbReference type="SUPFAM" id="SSF47413">
    <property type="entry name" value="lambda repressor-like DNA-binding domains"/>
    <property type="match status" value="1"/>
</dbReference>
<protein>
    <submittedName>
        <fullName evidence="1">XRE family transcriptional regulator</fullName>
    </submittedName>
</protein>